<organism evidence="1 2">
    <name type="scientific">Bradyrhizobium japonicum</name>
    <dbReference type="NCBI Taxonomy" id="375"/>
    <lineage>
        <taxon>Bacteria</taxon>
        <taxon>Pseudomonadati</taxon>
        <taxon>Pseudomonadota</taxon>
        <taxon>Alphaproteobacteria</taxon>
        <taxon>Hyphomicrobiales</taxon>
        <taxon>Nitrobacteraceae</taxon>
        <taxon>Bradyrhizobium</taxon>
    </lineage>
</organism>
<protein>
    <submittedName>
        <fullName evidence="1">Uncharacterized protein</fullName>
    </submittedName>
</protein>
<proteinExistence type="predicted"/>
<accession>A0A0A3Y4L3</accession>
<evidence type="ECO:0000313" key="1">
    <source>
        <dbReference type="EMBL" id="KGT81672.1"/>
    </source>
</evidence>
<comment type="caution">
    <text evidence="1">The sequence shown here is derived from an EMBL/GenBank/DDBJ whole genome shotgun (WGS) entry which is preliminary data.</text>
</comment>
<dbReference type="AlphaFoldDB" id="A0A0A3Y4L3"/>
<evidence type="ECO:0000313" key="2">
    <source>
        <dbReference type="Proteomes" id="UP000030377"/>
    </source>
</evidence>
<gene>
    <name evidence="1" type="ORF">MA20_02735</name>
</gene>
<name>A0A0A3Y4L3_BRAJP</name>
<sequence>MRDLGTEADVEVGLIDPHPVQNARKLACSRDAAHNMLDRLAIRRLQARKADRFLTRSNKLAAASQSA</sequence>
<dbReference type="EMBL" id="JRPN01000001">
    <property type="protein sequence ID" value="KGT81672.1"/>
    <property type="molecule type" value="Genomic_DNA"/>
</dbReference>
<dbReference type="Proteomes" id="UP000030377">
    <property type="component" value="Unassembled WGS sequence"/>
</dbReference>
<reference evidence="1 2" key="1">
    <citation type="submission" date="2014-09" db="EMBL/GenBank/DDBJ databases">
        <title>Draft genome of Bradyrhizobium japonicum Is-34.</title>
        <authorList>
            <person name="Tsurumaru H."/>
            <person name="Yamakawa T."/>
            <person name="Hashimoto S."/>
            <person name="Okizaki K."/>
            <person name="Kanesaki Y."/>
            <person name="Yoshikawa H."/>
            <person name="Yajima S."/>
        </authorList>
    </citation>
    <scope>NUCLEOTIDE SEQUENCE [LARGE SCALE GENOMIC DNA]</scope>
    <source>
        <strain evidence="1 2">Is-34</strain>
    </source>
</reference>